<dbReference type="GO" id="GO:0012505">
    <property type="term" value="C:endomembrane system"/>
    <property type="evidence" value="ECO:0007669"/>
    <property type="project" value="TreeGrafter"/>
</dbReference>
<evidence type="ECO:0000313" key="1">
    <source>
        <dbReference type="EMBL" id="KAE8693450.1"/>
    </source>
</evidence>
<accession>A0A6A2ZNZ7</accession>
<dbReference type="PANTHER" id="PTHR10426">
    <property type="entry name" value="STRICTOSIDINE SYNTHASE-RELATED"/>
    <property type="match status" value="1"/>
</dbReference>
<organism evidence="1 2">
    <name type="scientific">Hibiscus syriacus</name>
    <name type="common">Rose of Sharon</name>
    <dbReference type="NCBI Taxonomy" id="106335"/>
    <lineage>
        <taxon>Eukaryota</taxon>
        <taxon>Viridiplantae</taxon>
        <taxon>Streptophyta</taxon>
        <taxon>Embryophyta</taxon>
        <taxon>Tracheophyta</taxon>
        <taxon>Spermatophyta</taxon>
        <taxon>Magnoliopsida</taxon>
        <taxon>eudicotyledons</taxon>
        <taxon>Gunneridae</taxon>
        <taxon>Pentapetalae</taxon>
        <taxon>rosids</taxon>
        <taxon>malvids</taxon>
        <taxon>Malvales</taxon>
        <taxon>Malvaceae</taxon>
        <taxon>Malvoideae</taxon>
        <taxon>Hibiscus</taxon>
    </lineage>
</organism>
<dbReference type="Gene3D" id="2.120.10.30">
    <property type="entry name" value="TolB, C-terminal domain"/>
    <property type="match status" value="1"/>
</dbReference>
<dbReference type="InterPro" id="IPR011042">
    <property type="entry name" value="6-blade_b-propeller_TolB-like"/>
</dbReference>
<protein>
    <submittedName>
        <fullName evidence="1">Protein STRICTOSIDINE SYNTHASE-LIKE 4</fullName>
    </submittedName>
</protein>
<dbReference type="EMBL" id="VEPZ02001119">
    <property type="protein sequence ID" value="KAE8693450.1"/>
    <property type="molecule type" value="Genomic_DNA"/>
</dbReference>
<keyword evidence="2" id="KW-1185">Reference proteome</keyword>
<name>A0A6A2ZNZ7_HIBSY</name>
<dbReference type="GO" id="GO:0016787">
    <property type="term" value="F:hydrolase activity"/>
    <property type="evidence" value="ECO:0007669"/>
    <property type="project" value="TreeGrafter"/>
</dbReference>
<proteinExistence type="predicted"/>
<evidence type="ECO:0000313" key="2">
    <source>
        <dbReference type="Proteomes" id="UP000436088"/>
    </source>
</evidence>
<comment type="caution">
    <text evidence="1">The sequence shown here is derived from an EMBL/GenBank/DDBJ whole genome shotgun (WGS) entry which is preliminary data.</text>
</comment>
<dbReference type="PANTHER" id="PTHR10426:SF88">
    <property type="entry name" value="ADIPOCYTE PLASMA MEMBRANE-ASSOCIATED PROTEIN HEMOMUCIN-RELATED"/>
    <property type="match status" value="1"/>
</dbReference>
<dbReference type="SUPFAM" id="SSF63829">
    <property type="entry name" value="Calcium-dependent phosphotriesterase"/>
    <property type="match status" value="1"/>
</dbReference>
<dbReference type="AlphaFoldDB" id="A0A6A2ZNZ7"/>
<dbReference type="Proteomes" id="UP000436088">
    <property type="component" value="Unassembled WGS sequence"/>
</dbReference>
<sequence length="171" mass="18635">MPLHELTLPFEPPSLLKDRLLQGAEYLGAGKLQGPEDFAYDSSSQVIYTGCGDGWIKRVWLNSSSSETVVDDWVNTGGRPLGIALGLNNELIVADAFKGLLNVSREGAVDVLADEVNGVKLKLNDGHYGGAALRSTYKLRSDFETNQCAAHRSLLSQRRRRVASSRFSGLL</sequence>
<gene>
    <name evidence="1" type="ORF">F3Y22_tig00110812pilonHSYRG00108</name>
</gene>
<dbReference type="Pfam" id="PF20067">
    <property type="entry name" value="SSL_N"/>
    <property type="match status" value="1"/>
</dbReference>
<reference evidence="1" key="1">
    <citation type="submission" date="2019-09" db="EMBL/GenBank/DDBJ databases">
        <title>Draft genome information of white flower Hibiscus syriacus.</title>
        <authorList>
            <person name="Kim Y.-M."/>
        </authorList>
    </citation>
    <scope>NUCLEOTIDE SEQUENCE [LARGE SCALE GENOMIC DNA]</scope>
    <source>
        <strain evidence="1">YM2019G1</strain>
    </source>
</reference>